<keyword evidence="3" id="KW-1185">Reference proteome</keyword>
<dbReference type="Proteomes" id="UP000034883">
    <property type="component" value="Chromosome"/>
</dbReference>
<evidence type="ECO:0000313" key="3">
    <source>
        <dbReference type="Proteomes" id="UP000034883"/>
    </source>
</evidence>
<dbReference type="STRING" id="927083.DB32_001568"/>
<dbReference type="EMBL" id="CP011125">
    <property type="protein sequence ID" value="AKF04419.1"/>
    <property type="molecule type" value="Genomic_DNA"/>
</dbReference>
<name>A0A0F6SE18_9BACT</name>
<dbReference type="AlphaFoldDB" id="A0A0F6SE18"/>
<sequence>MRVVCVHGLRRAFGMRRSAGAPQRPNVGSGLVSRRAERHEAGRFAQGVASR</sequence>
<evidence type="ECO:0000313" key="2">
    <source>
        <dbReference type="EMBL" id="AKF04419.1"/>
    </source>
</evidence>
<gene>
    <name evidence="2" type="ORF">DB32_001568</name>
</gene>
<proteinExistence type="predicted"/>
<accession>A0A0F6SE18</accession>
<feature type="region of interest" description="Disordered" evidence="1">
    <location>
        <begin position="17"/>
        <end position="51"/>
    </location>
</feature>
<reference evidence="2 3" key="1">
    <citation type="submission" date="2015-03" db="EMBL/GenBank/DDBJ databases">
        <title>Genome assembly of Sandaracinus amylolyticus DSM 53668.</title>
        <authorList>
            <person name="Sharma G."/>
            <person name="Subramanian S."/>
        </authorList>
    </citation>
    <scope>NUCLEOTIDE SEQUENCE [LARGE SCALE GENOMIC DNA]</scope>
    <source>
        <strain evidence="2 3">DSM 53668</strain>
    </source>
</reference>
<organism evidence="2 3">
    <name type="scientific">Sandaracinus amylolyticus</name>
    <dbReference type="NCBI Taxonomy" id="927083"/>
    <lineage>
        <taxon>Bacteria</taxon>
        <taxon>Pseudomonadati</taxon>
        <taxon>Myxococcota</taxon>
        <taxon>Polyangia</taxon>
        <taxon>Polyangiales</taxon>
        <taxon>Sandaracinaceae</taxon>
        <taxon>Sandaracinus</taxon>
    </lineage>
</organism>
<dbReference type="KEGG" id="samy:DB32_001568"/>
<protein>
    <submittedName>
        <fullName evidence="2">Uncharacterized protein</fullName>
    </submittedName>
</protein>
<evidence type="ECO:0000256" key="1">
    <source>
        <dbReference type="SAM" id="MobiDB-lite"/>
    </source>
</evidence>